<comment type="caution">
    <text evidence="18">The sequence shown here is derived from an EMBL/GenBank/DDBJ whole genome shotgun (WGS) entry which is preliminary data.</text>
</comment>
<feature type="disulfide bond" evidence="12">
    <location>
        <begin position="1243"/>
        <end position="1261"/>
    </location>
</feature>
<dbReference type="PROSITE" id="PS50262">
    <property type="entry name" value="G_PROTEIN_RECEP_F1_2"/>
    <property type="match status" value="1"/>
</dbReference>
<evidence type="ECO:0000313" key="19">
    <source>
        <dbReference type="Proteomes" id="UP000215902"/>
    </source>
</evidence>
<feature type="domain" description="CUB" evidence="15">
    <location>
        <begin position="725"/>
        <end position="864"/>
    </location>
</feature>
<gene>
    <name evidence="18" type="ORF">BOX15_Mlig009194g2</name>
</gene>
<dbReference type="CDD" id="cd00112">
    <property type="entry name" value="LDLa"/>
    <property type="match status" value="3"/>
</dbReference>
<keyword evidence="5" id="KW-0677">Repeat</keyword>
<dbReference type="PANTHER" id="PTHR24372">
    <property type="entry name" value="GLYCOPROTEIN HORMONE RECEPTOR"/>
    <property type="match status" value="1"/>
</dbReference>
<dbReference type="Gene3D" id="3.80.10.10">
    <property type="entry name" value="Ribonuclease Inhibitor"/>
    <property type="match status" value="1"/>
</dbReference>
<dbReference type="InterPro" id="IPR032675">
    <property type="entry name" value="LRR_dom_sf"/>
</dbReference>
<dbReference type="SMART" id="SM00192">
    <property type="entry name" value="LDLa"/>
    <property type="match status" value="6"/>
</dbReference>
<comment type="caution">
    <text evidence="12">Lacks conserved residue(s) required for the propagation of feature annotation.</text>
</comment>
<dbReference type="InterPro" id="IPR001304">
    <property type="entry name" value="C-type_lectin-like"/>
</dbReference>
<dbReference type="GO" id="GO:0009755">
    <property type="term" value="P:hormone-mediated signaling pathway"/>
    <property type="evidence" value="ECO:0007669"/>
    <property type="project" value="TreeGrafter"/>
</dbReference>
<dbReference type="PROSITE" id="PS50068">
    <property type="entry name" value="LDLRA_2"/>
    <property type="match status" value="5"/>
</dbReference>
<comment type="subcellular location">
    <subcellularLocation>
        <location evidence="1">Cell membrane</location>
        <topology evidence="1">Multi-pass membrane protein</topology>
    </subcellularLocation>
</comment>
<feature type="transmembrane region" description="Helical" evidence="13">
    <location>
        <begin position="2040"/>
        <end position="2058"/>
    </location>
</feature>
<evidence type="ECO:0000256" key="1">
    <source>
        <dbReference type="ARBA" id="ARBA00004651"/>
    </source>
</evidence>
<feature type="disulfide bond" evidence="12">
    <location>
        <begin position="1297"/>
        <end position="1312"/>
    </location>
</feature>
<dbReference type="PROSITE" id="PS50041">
    <property type="entry name" value="C_TYPE_LECTIN_2"/>
    <property type="match status" value="1"/>
</dbReference>
<dbReference type="SMART" id="SM00369">
    <property type="entry name" value="LRR_TYP"/>
    <property type="match status" value="4"/>
</dbReference>
<feature type="disulfide bond" evidence="12">
    <location>
        <begin position="1255"/>
        <end position="1270"/>
    </location>
</feature>
<dbReference type="SUPFAM" id="SSF57424">
    <property type="entry name" value="LDL receptor-like module"/>
    <property type="match status" value="3"/>
</dbReference>
<proteinExistence type="predicted"/>
<evidence type="ECO:0000256" key="11">
    <source>
        <dbReference type="ARBA" id="ARBA00023224"/>
    </source>
</evidence>
<dbReference type="Pfam" id="PF13855">
    <property type="entry name" value="LRR_8"/>
    <property type="match status" value="1"/>
</dbReference>
<dbReference type="SMART" id="SM00034">
    <property type="entry name" value="CLECT"/>
    <property type="match status" value="1"/>
</dbReference>
<keyword evidence="9 12" id="KW-1015">Disulfide bond</keyword>
<protein>
    <recommendedName>
        <fullName evidence="20">G_PROTEIN_RECEP_F1_2 domain-containing protein</fullName>
    </recommendedName>
</protein>
<evidence type="ECO:0000256" key="2">
    <source>
        <dbReference type="ARBA" id="ARBA00022475"/>
    </source>
</evidence>
<feature type="transmembrane region" description="Helical" evidence="13">
    <location>
        <begin position="1908"/>
        <end position="1927"/>
    </location>
</feature>
<dbReference type="SMART" id="SM00042">
    <property type="entry name" value="CUB"/>
    <property type="match status" value="2"/>
</dbReference>
<dbReference type="InterPro" id="IPR001611">
    <property type="entry name" value="Leu-rich_rpt"/>
</dbReference>
<evidence type="ECO:0000256" key="7">
    <source>
        <dbReference type="ARBA" id="ARBA00023040"/>
    </source>
</evidence>
<dbReference type="Pfam" id="PF00057">
    <property type="entry name" value="Ldl_recept_a"/>
    <property type="match status" value="3"/>
</dbReference>
<feature type="transmembrane region" description="Helical" evidence="13">
    <location>
        <begin position="1964"/>
        <end position="1985"/>
    </location>
</feature>
<dbReference type="STRING" id="282301.A0A267E6X1"/>
<dbReference type="Gene3D" id="4.10.400.10">
    <property type="entry name" value="Low-density Lipoprotein Receptor"/>
    <property type="match status" value="4"/>
</dbReference>
<keyword evidence="6 13" id="KW-1133">Transmembrane helix</keyword>
<evidence type="ECO:0000259" key="15">
    <source>
        <dbReference type="PROSITE" id="PS01180"/>
    </source>
</evidence>
<keyword evidence="3" id="KW-0433">Leucine-rich repeat</keyword>
<feature type="chain" id="PRO_5012108282" description="G_PROTEIN_RECEP_F1_2 domain-containing protein" evidence="14">
    <location>
        <begin position="29"/>
        <end position="2163"/>
    </location>
</feature>
<feature type="disulfide bond" evidence="12">
    <location>
        <begin position="1483"/>
        <end position="1498"/>
    </location>
</feature>
<dbReference type="Gene3D" id="3.10.100.10">
    <property type="entry name" value="Mannose-Binding Protein A, subunit A"/>
    <property type="match status" value="1"/>
</dbReference>
<keyword evidence="7" id="KW-0297">G-protein coupled receptor</keyword>
<feature type="domain" description="CUB" evidence="15">
    <location>
        <begin position="54"/>
        <end position="181"/>
    </location>
</feature>
<evidence type="ECO:0000256" key="8">
    <source>
        <dbReference type="ARBA" id="ARBA00023136"/>
    </source>
</evidence>
<dbReference type="InterPro" id="IPR016186">
    <property type="entry name" value="C-type_lectin-like/link_sf"/>
</dbReference>
<dbReference type="Pfam" id="PF00001">
    <property type="entry name" value="7tm_1"/>
    <property type="match status" value="1"/>
</dbReference>
<feature type="transmembrane region" description="Helical" evidence="13">
    <location>
        <begin position="1790"/>
        <end position="1811"/>
    </location>
</feature>
<dbReference type="CDD" id="cd00037">
    <property type="entry name" value="CLECT"/>
    <property type="match status" value="1"/>
</dbReference>
<dbReference type="InterPro" id="IPR023415">
    <property type="entry name" value="LDLR_class-A_CS"/>
</dbReference>
<dbReference type="PRINTS" id="PR00261">
    <property type="entry name" value="LDLRECEPTOR"/>
</dbReference>
<dbReference type="PROSITE" id="PS51450">
    <property type="entry name" value="LRR"/>
    <property type="match status" value="1"/>
</dbReference>
<dbReference type="InterPro" id="IPR000859">
    <property type="entry name" value="CUB_dom"/>
</dbReference>
<keyword evidence="14" id="KW-0732">Signal</keyword>
<dbReference type="CDD" id="cd00041">
    <property type="entry name" value="CUB"/>
    <property type="match status" value="1"/>
</dbReference>
<evidence type="ECO:0000256" key="6">
    <source>
        <dbReference type="ARBA" id="ARBA00022989"/>
    </source>
</evidence>
<evidence type="ECO:0000256" key="14">
    <source>
        <dbReference type="SAM" id="SignalP"/>
    </source>
</evidence>
<dbReference type="Gene3D" id="2.60.120.290">
    <property type="entry name" value="Spermadhesin, CUB domain"/>
    <property type="match status" value="2"/>
</dbReference>
<accession>A0A267E6X1</accession>
<evidence type="ECO:0000259" key="16">
    <source>
        <dbReference type="PROSITE" id="PS50041"/>
    </source>
</evidence>
<keyword evidence="11" id="KW-0807">Transducer</keyword>
<evidence type="ECO:0008006" key="20">
    <source>
        <dbReference type="Google" id="ProtNLM"/>
    </source>
</evidence>
<dbReference type="Gene3D" id="1.20.1070.10">
    <property type="entry name" value="Rhodopsin 7-helix transmembrane proteins"/>
    <property type="match status" value="1"/>
</dbReference>
<evidence type="ECO:0000313" key="18">
    <source>
        <dbReference type="EMBL" id="PAA57333.1"/>
    </source>
</evidence>
<dbReference type="SUPFAM" id="SSF49854">
    <property type="entry name" value="Spermadhesin, CUB domain"/>
    <property type="match status" value="2"/>
</dbReference>
<keyword evidence="8 13" id="KW-0472">Membrane</keyword>
<sequence length="2163" mass="245561">MRRQFMERVGLLLFVLVCVQLPQPHSHGHDGLEPNQLLESAYNPKFTESGYGICDLHNDVPVVQSSLITIYSPTISNDSNLYPPNVNCSVLIRATEPGALFQIKFSHLHIEKPDDQSCVRDSLVFEEAAFNSSVECCGSVCTLSDGRQDTVWKSLGSDIRLIFRSDSQIEKTGFKVTLSQYLPVHCISGEQNLEATTDSIVSIDRPNADRVSLCYVNITSSSPRRMLLLDFESFRLDYSGASCVYDRLEIIHAIGNETFNDYGCGYRTPFYYHINSDSASIAFRTDSKSTSRFRIRYTDLKREEWEYRKRIDEFTLEDDKPVTIDLSQVAPNYVTEIDSAFYNHSTYIFKFETAYARKINATLSFVNATSRNQSECYRNLILAYSDRLMASPTPRDLLEHNFMNEPNTTGLTCLDPVEFDRLSPQMMVFVFSLYSRVLDPLVLTVQASRMRDRMGNDSSEVGDSPMIADSRIATYKNFSFIYSFKSLQEKMHAIQPRQRSVQLTVPLYIKSAEWKSDVYFNFTRFGLYTDPPDPSCRMSGFIIILTDADGNEETEGPYCAPSPPIVVMARNKSMETWIYYFEDPRGQEQVVPDGVVLSFNINRYKCDHVNFWNQKQEIINADCVMLQSPVKKCIESVSNHSVTFVTPEPYLVFSLFTNRFLTALMLLNETQSLPGPLSMFDKANCSSTLNFVRQQINGSYLVTVSYTSTCPFSPDHWSIHLEQKCRTRVPHNEIKNVNSDSEQIVQHECGFLETPNYPFAYQNYEEPLVWIFDPLQSRNESESLSHYYEFSLDVFTLDVCLNSKLLMSESINGSFSKETTLCGYKKGEKFSTISSRRLLLMFLASKISQTSSSYQGFSISFKLKQDASRMKFEPCSEPGWISFNNSCYAYKRPSAPVSWDEASMECSRLGGHLVSIQSQDEMNAIKQMLLYEWHSEAFAHPDVFIYIGLRARPEVRTEFRPTVRIPQEDESFNMDYFYLSNNFEWSNGEPFVFHEWFPSHYETVYSRSSPNVQAFINEEFPQPSNDPNYPCVGMMLHNPRHHSNWIKVPCNIEIKGQSHICERSRDENHKVELERHFNQQLEKIRAEAPTCADNWIEHKRQCYMLLTLNSSAVEPNLTLDAARLMCERLGSQIATMPKEVSKQKPFNQMLRVWRYSVQRGRIFVFSSDRNPFSDYSRAGSDDDLANAFNPVGFSWIHDDVEAPIFHENRRTGGEIGRLPTRSVLCERSPVAEQVGCRSNQFACLDGTCISSDGQCDGKKDCPSGEDEMDCSSEVVDRFFECNSGGTHLQRISWSRLCDHKVDCSTGLDEADCQFSPCKANEFQCERTKECIPNEQRCNGISSCQDLTDEQNCETCNGFQCLSGRCIPNGLVNDTQVDCPGSLLEDEAMTCLRANNCTRGEDVIDPGSQKFPDCPDSQWERCMLNHVKCFPRRDACVFDRRQFGKQVCPNMEHLRSCVGDRAGFGCRRLFQCPSGYCIPVYRLCDGVQDCSDGADEIDCSEPPLLTGHLRCHSPHGVLGSFNISVPAENSCDGIAHCRDGEDEAFCDMECRQPCNCRGYITECLRPLNFNINQTVSPLTRALYLSGNTQVSAKPGDFDHLSLLGLLEMRSIGLKEIAVGLFFYLVNLRYLDLSNNEISIIPGHVWAGLVHLNTLLIRGNPIVTIESFGFAHLPLVVDLDLSNMSIASLPNYFLFDSNSTRHLNLSRNPLKSIDEMAFTGGPHQLNTLDLSGTGQDVYIPIGTFAKLSRLDNLYTDSFKFCCLADGIAVNCTPPADGFSSCDDLLGDLAQQVMVWIFGCLALFGNLFVIAWRVVKKLLKKTTDFLILNLSLADLLMGVYLLIIAGTDTSYRHIYIAHDDQWRASSLCTVCAILATISSEVSVTILAFLSYDRYKLTVQRFKQHGWTLQRVAIIVGSTWLATCSFSLLFLSETVRRNMPYNLNAACSPFYLDSQIPMLQRVPQFVAIVYNCAAFAFMTGCYLRVFLYLKNTRRKAKRKAMDIDHLMARRLFLLVLTDLICWLPTIVLFLLVSSGYKISRTTTTGLVIFALPINSALNPYLYTVSRLRMFCRESKEKLHRRQALETISAYLENRRRLSSTKDLTIEPRQSPSQSQTCAQTQTNFGFEFDEPVQLHHRANASSPDAVHVHAVQTHDSADEDPSDGVFL</sequence>
<name>A0A267E6X1_9PLAT</name>
<evidence type="ECO:0000259" key="17">
    <source>
        <dbReference type="PROSITE" id="PS50262"/>
    </source>
</evidence>
<dbReference type="Proteomes" id="UP000215902">
    <property type="component" value="Unassembled WGS sequence"/>
</dbReference>
<evidence type="ECO:0000256" key="5">
    <source>
        <dbReference type="ARBA" id="ARBA00022737"/>
    </source>
</evidence>
<dbReference type="InterPro" id="IPR036055">
    <property type="entry name" value="LDL_receptor-like_sf"/>
</dbReference>
<reference evidence="18 19" key="1">
    <citation type="submission" date="2017-06" db="EMBL/GenBank/DDBJ databases">
        <title>A platform for efficient transgenesis in Macrostomum lignano, a flatworm model organism for stem cell research.</title>
        <authorList>
            <person name="Berezikov E."/>
        </authorList>
    </citation>
    <scope>NUCLEOTIDE SEQUENCE [LARGE SCALE GENOMIC DNA]</scope>
    <source>
        <strain evidence="18">DV1</strain>
        <tissue evidence="18">Whole organism</tissue>
    </source>
</reference>
<dbReference type="GO" id="GO:0008528">
    <property type="term" value="F:G protein-coupled peptide receptor activity"/>
    <property type="evidence" value="ECO:0007669"/>
    <property type="project" value="TreeGrafter"/>
</dbReference>
<evidence type="ECO:0000256" key="9">
    <source>
        <dbReference type="ARBA" id="ARBA00023157"/>
    </source>
</evidence>
<keyword evidence="19" id="KW-1185">Reference proteome</keyword>
<feature type="disulfide bond" evidence="12">
    <location>
        <begin position="1471"/>
        <end position="1489"/>
    </location>
</feature>
<evidence type="ECO:0000256" key="12">
    <source>
        <dbReference type="PROSITE-ProRule" id="PRU00124"/>
    </source>
</evidence>
<dbReference type="Pfam" id="PF00431">
    <property type="entry name" value="CUB"/>
    <property type="match status" value="2"/>
</dbReference>
<dbReference type="InterPro" id="IPR000276">
    <property type="entry name" value="GPCR_Rhodpsn"/>
</dbReference>
<dbReference type="InterPro" id="IPR003591">
    <property type="entry name" value="Leu-rich_rpt_typical-subtyp"/>
</dbReference>
<organism evidence="18 19">
    <name type="scientific">Macrostomum lignano</name>
    <dbReference type="NCBI Taxonomy" id="282301"/>
    <lineage>
        <taxon>Eukaryota</taxon>
        <taxon>Metazoa</taxon>
        <taxon>Spiralia</taxon>
        <taxon>Lophotrochozoa</taxon>
        <taxon>Platyhelminthes</taxon>
        <taxon>Rhabditophora</taxon>
        <taxon>Macrostomorpha</taxon>
        <taxon>Macrostomida</taxon>
        <taxon>Macrostomidae</taxon>
        <taxon>Macrostomum</taxon>
    </lineage>
</organism>
<dbReference type="SUPFAM" id="SSF56436">
    <property type="entry name" value="C-type lectin-like"/>
    <property type="match status" value="1"/>
</dbReference>
<dbReference type="GO" id="GO:0005886">
    <property type="term" value="C:plasma membrane"/>
    <property type="evidence" value="ECO:0007669"/>
    <property type="project" value="UniProtKB-SubCell"/>
</dbReference>
<evidence type="ECO:0000256" key="3">
    <source>
        <dbReference type="ARBA" id="ARBA00022614"/>
    </source>
</evidence>
<feature type="signal peptide" evidence="14">
    <location>
        <begin position="1"/>
        <end position="28"/>
    </location>
</feature>
<evidence type="ECO:0000256" key="10">
    <source>
        <dbReference type="ARBA" id="ARBA00023170"/>
    </source>
</evidence>
<dbReference type="PROSITE" id="PS01180">
    <property type="entry name" value="CUB"/>
    <property type="match status" value="3"/>
</dbReference>
<dbReference type="SUPFAM" id="SSF52058">
    <property type="entry name" value="L domain-like"/>
    <property type="match status" value="1"/>
</dbReference>
<feature type="disulfide bond" evidence="12">
    <location>
        <begin position="1236"/>
        <end position="1248"/>
    </location>
</feature>
<feature type="transmembrane region" description="Helical" evidence="13">
    <location>
        <begin position="1823"/>
        <end position="1841"/>
    </location>
</feature>
<dbReference type="PANTHER" id="PTHR24372:SF77">
    <property type="entry name" value="G-PROTEIN COUPLED RECEPTORS FAMILY 1 PROFILE DOMAIN-CONTAINING PROTEIN"/>
    <property type="match status" value="1"/>
</dbReference>
<feature type="domain" description="G-protein coupled receptors family 1 profile" evidence="17">
    <location>
        <begin position="1802"/>
        <end position="2058"/>
    </location>
</feature>
<feature type="disulfide bond" evidence="12">
    <location>
        <begin position="1337"/>
        <end position="1352"/>
    </location>
</feature>
<dbReference type="PROSITE" id="PS01209">
    <property type="entry name" value="LDLRA_1"/>
    <property type="match status" value="2"/>
</dbReference>
<feature type="transmembrane region" description="Helical" evidence="13">
    <location>
        <begin position="1861"/>
        <end position="1888"/>
    </location>
</feature>
<dbReference type="GO" id="GO:0007189">
    <property type="term" value="P:adenylate cyclase-activating G protein-coupled receptor signaling pathway"/>
    <property type="evidence" value="ECO:0007669"/>
    <property type="project" value="TreeGrafter"/>
</dbReference>
<feature type="domain" description="CUB" evidence="15">
    <location>
        <begin position="186"/>
        <end position="300"/>
    </location>
</feature>
<evidence type="ECO:0000256" key="4">
    <source>
        <dbReference type="ARBA" id="ARBA00022692"/>
    </source>
</evidence>
<dbReference type="OrthoDB" id="6022531at2759"/>
<feature type="transmembrane region" description="Helical" evidence="13">
    <location>
        <begin position="2006"/>
        <end position="2028"/>
    </location>
</feature>
<keyword evidence="2" id="KW-1003">Cell membrane</keyword>
<dbReference type="InterPro" id="IPR017452">
    <property type="entry name" value="GPCR_Rhodpsn_7TM"/>
</dbReference>
<keyword evidence="4 13" id="KW-0812">Transmembrane</keyword>
<feature type="disulfide bond" evidence="12">
    <location>
        <begin position="1530"/>
        <end position="1545"/>
    </location>
</feature>
<dbReference type="EMBL" id="NIVC01002501">
    <property type="protein sequence ID" value="PAA57333.1"/>
    <property type="molecule type" value="Genomic_DNA"/>
</dbReference>
<feature type="domain" description="C-type lectin" evidence="16">
    <location>
        <begin position="883"/>
        <end position="1051"/>
    </location>
</feature>
<dbReference type="InterPro" id="IPR002172">
    <property type="entry name" value="LDrepeatLR_classA_rpt"/>
</dbReference>
<dbReference type="InterPro" id="IPR035914">
    <property type="entry name" value="Sperma_CUB_dom_sf"/>
</dbReference>
<dbReference type="SUPFAM" id="SSF81321">
    <property type="entry name" value="Family A G protein-coupled receptor-like"/>
    <property type="match status" value="1"/>
</dbReference>
<dbReference type="InterPro" id="IPR016187">
    <property type="entry name" value="CTDL_fold"/>
</dbReference>
<keyword evidence="10" id="KW-0675">Receptor</keyword>
<evidence type="ECO:0000256" key="13">
    <source>
        <dbReference type="SAM" id="Phobius"/>
    </source>
</evidence>